<dbReference type="EMBL" id="CP032134">
    <property type="protein sequence ID" value="AXY55456.1"/>
    <property type="molecule type" value="Genomic_DNA"/>
</dbReference>
<dbReference type="Gene3D" id="2.60.200.60">
    <property type="match status" value="1"/>
</dbReference>
<name>A0A3B7LRW3_9GAMM</name>
<dbReference type="InterPro" id="IPR008727">
    <property type="entry name" value="PAAR_motif"/>
</dbReference>
<evidence type="ECO:0000313" key="1">
    <source>
        <dbReference type="EMBL" id="AXY55456.1"/>
    </source>
</evidence>
<reference evidence="2" key="1">
    <citation type="submission" date="2018-09" db="EMBL/GenBank/DDBJ databases">
        <title>The complete genome of Acinetobacter sp. strain WCHAc010005.</title>
        <authorList>
            <person name="Hu Y."/>
            <person name="Long H."/>
            <person name="Feng Y."/>
            <person name="Zong Z."/>
        </authorList>
    </citation>
    <scope>NUCLEOTIDE SEQUENCE [LARGE SCALE GENOMIC DNA]</scope>
    <source>
        <strain evidence="2">WCHAc010005</strain>
    </source>
</reference>
<proteinExistence type="predicted"/>
<accession>A0A3B7LRW3</accession>
<protein>
    <submittedName>
        <fullName evidence="1">PAAR domain-containing protein</fullName>
    </submittedName>
</protein>
<evidence type="ECO:0000313" key="2">
    <source>
        <dbReference type="Proteomes" id="UP000263753"/>
    </source>
</evidence>
<dbReference type="Proteomes" id="UP000263753">
    <property type="component" value="Chromosome"/>
</dbReference>
<dbReference type="Pfam" id="PF05488">
    <property type="entry name" value="PAAR_motif"/>
    <property type="match status" value="1"/>
</dbReference>
<dbReference type="AlphaFoldDB" id="A0A3B7LRW3"/>
<sequence>MAKAFAVHHSMTDHGGVIPATQMKATQMGIPFLVAGDGYFCARCSQWSTIIKSHDHVIFDGKAVAYVGDKLSCGATILPKQVHVVGESGGSS</sequence>
<gene>
    <name evidence="1" type="ORF">CDG60_01870</name>
</gene>
<organism evidence="1 2">
    <name type="scientific">Acinetobacter chinensis</name>
    <dbReference type="NCBI Taxonomy" id="2004650"/>
    <lineage>
        <taxon>Bacteria</taxon>
        <taxon>Pseudomonadati</taxon>
        <taxon>Pseudomonadota</taxon>
        <taxon>Gammaproteobacteria</taxon>
        <taxon>Moraxellales</taxon>
        <taxon>Moraxellaceae</taxon>
        <taxon>Acinetobacter</taxon>
    </lineage>
</organism>
<dbReference type="KEGG" id="achi:CDG60_01870"/>
<dbReference type="CDD" id="cd14744">
    <property type="entry name" value="PAAR_CT_2"/>
    <property type="match status" value="1"/>
</dbReference>